<proteinExistence type="predicted"/>
<evidence type="ECO:0000313" key="3">
    <source>
        <dbReference type="Proteomes" id="UP000326799"/>
    </source>
</evidence>
<name>A0A5N6ELD1_9EURO</name>
<dbReference type="AlphaFoldDB" id="A0A5N6ELD1"/>
<feature type="transmembrane region" description="Helical" evidence="1">
    <location>
        <begin position="80"/>
        <end position="101"/>
    </location>
</feature>
<accession>A0A5N6ELD1</accession>
<keyword evidence="1" id="KW-1133">Transmembrane helix</keyword>
<keyword evidence="3" id="KW-1185">Reference proteome</keyword>
<evidence type="ECO:0000256" key="1">
    <source>
        <dbReference type="SAM" id="Phobius"/>
    </source>
</evidence>
<dbReference type="Proteomes" id="UP000326799">
    <property type="component" value="Unassembled WGS sequence"/>
</dbReference>
<evidence type="ECO:0000313" key="2">
    <source>
        <dbReference type="EMBL" id="KAB8218432.1"/>
    </source>
</evidence>
<organism evidence="2 3">
    <name type="scientific">Aspergillus novoparasiticus</name>
    <dbReference type="NCBI Taxonomy" id="986946"/>
    <lineage>
        <taxon>Eukaryota</taxon>
        <taxon>Fungi</taxon>
        <taxon>Dikarya</taxon>
        <taxon>Ascomycota</taxon>
        <taxon>Pezizomycotina</taxon>
        <taxon>Eurotiomycetes</taxon>
        <taxon>Eurotiomycetidae</taxon>
        <taxon>Eurotiales</taxon>
        <taxon>Aspergillaceae</taxon>
        <taxon>Aspergillus</taxon>
        <taxon>Aspergillus subgen. Circumdati</taxon>
    </lineage>
</organism>
<dbReference type="EMBL" id="ML733450">
    <property type="protein sequence ID" value="KAB8218432.1"/>
    <property type="molecule type" value="Genomic_DNA"/>
</dbReference>
<sequence>MLLVMVDLKVPLFHFGFFFSGKLFLILTSLPPAYYASRLLFPDDLVELTVTLHMLFTGSISTVSAYGHVFTCLTISYSSWFFLISVVTMPAVFWCKVLGVWNHWRGFFRINLRHGIKTNTGQVEATVRGEPVSPAITIAGFSCISCS</sequence>
<keyword evidence="1" id="KW-0472">Membrane</keyword>
<gene>
    <name evidence="2" type="ORF">BDV33DRAFT_126752</name>
</gene>
<protein>
    <submittedName>
        <fullName evidence="2">Uncharacterized protein</fullName>
    </submittedName>
</protein>
<feature type="transmembrane region" description="Helical" evidence="1">
    <location>
        <begin position="12"/>
        <end position="36"/>
    </location>
</feature>
<reference evidence="2 3" key="1">
    <citation type="submission" date="2019-04" db="EMBL/GenBank/DDBJ databases">
        <title>Fungal friends and foes A comparative genomics study of 23 Aspergillus species from section Flavi.</title>
        <authorList>
            <consortium name="DOE Joint Genome Institute"/>
            <person name="Kjaerbolling I."/>
            <person name="Vesth T.C."/>
            <person name="Frisvad J.C."/>
            <person name="Nybo J.L."/>
            <person name="Theobald S."/>
            <person name="Kildgaard S."/>
            <person name="Petersen T.I."/>
            <person name="Kuo A."/>
            <person name="Sato A."/>
            <person name="Lyhne E.K."/>
            <person name="Kogle M.E."/>
            <person name="Wiebenga A."/>
            <person name="Kun R.S."/>
            <person name="Lubbers R.J."/>
            <person name="Makela M.R."/>
            <person name="Barry K."/>
            <person name="Chovatia M."/>
            <person name="Clum A."/>
            <person name="Daum C."/>
            <person name="Haridas S."/>
            <person name="He G."/>
            <person name="LaButti K."/>
            <person name="Lipzen A."/>
            <person name="Mondo S."/>
            <person name="Pangilinan J."/>
            <person name="Riley R."/>
            <person name="Salamov A."/>
            <person name="Simmons B.A."/>
            <person name="Magnuson J.K."/>
            <person name="Henrissat B."/>
            <person name="Mortensen U.H."/>
            <person name="Larsen T.O."/>
            <person name="De vries R.P."/>
            <person name="Grigoriev I.V."/>
            <person name="Machida M."/>
            <person name="Baker S.E."/>
            <person name="Andersen M.R."/>
        </authorList>
    </citation>
    <scope>NUCLEOTIDE SEQUENCE [LARGE SCALE GENOMIC DNA]</scope>
    <source>
        <strain evidence="2 3">CBS 126849</strain>
    </source>
</reference>
<feature type="transmembrane region" description="Helical" evidence="1">
    <location>
        <begin position="48"/>
        <end position="68"/>
    </location>
</feature>
<keyword evidence="1" id="KW-0812">Transmembrane</keyword>